<feature type="domain" description="Terminase large subunit GpA endonuclease" evidence="3">
    <location>
        <begin position="338"/>
        <end position="646"/>
    </location>
</feature>
<protein>
    <submittedName>
        <fullName evidence="4">Phage terminase large subunit GpA-like protein</fullName>
    </submittedName>
</protein>
<feature type="compositionally biased region" description="Basic residues" evidence="1">
    <location>
        <begin position="696"/>
        <end position="706"/>
    </location>
</feature>
<dbReference type="InterPro" id="IPR046454">
    <property type="entry name" value="GpA_endonuclease"/>
</dbReference>
<organism evidence="4 5">
    <name type="scientific">Pseudorhizobium tarimense</name>
    <dbReference type="NCBI Taxonomy" id="1079109"/>
    <lineage>
        <taxon>Bacteria</taxon>
        <taxon>Pseudomonadati</taxon>
        <taxon>Pseudomonadota</taxon>
        <taxon>Alphaproteobacteria</taxon>
        <taxon>Hyphomicrobiales</taxon>
        <taxon>Rhizobiaceae</taxon>
        <taxon>Rhizobium/Agrobacterium group</taxon>
        <taxon>Pseudorhizobium</taxon>
    </lineage>
</organism>
<dbReference type="Proteomes" id="UP001549031">
    <property type="component" value="Unassembled WGS sequence"/>
</dbReference>
<feature type="domain" description="Phage terminase large subunit GpA ATPase" evidence="2">
    <location>
        <begin position="54"/>
        <end position="300"/>
    </location>
</feature>
<evidence type="ECO:0000256" key="1">
    <source>
        <dbReference type="SAM" id="MobiDB-lite"/>
    </source>
</evidence>
<evidence type="ECO:0000313" key="5">
    <source>
        <dbReference type="Proteomes" id="UP001549031"/>
    </source>
</evidence>
<evidence type="ECO:0000313" key="4">
    <source>
        <dbReference type="EMBL" id="MET3584575.1"/>
    </source>
</evidence>
<dbReference type="InterPro" id="IPR046453">
    <property type="entry name" value="GpA_ATPase"/>
</dbReference>
<sequence>MTIQDIRIRFPDLPNGAIAIFRGMAAASQPTEDLTLSEHADRYRKVSPESGSPWPGDFRTDRVPYLREPQDCLHPDHPARRVTCRWAAQLGKSTAIENWFCFIVDQAPGSMMIVLPTLEEATKFNRVKLQPTIDASKRISHKVMPVSSRDEQGSTTSFKRFAGGFCQIVNAGSSKGLQMVSIKYLAMDEVTGYPKDVDGRGSPRGQARARQKMYGDLAKEWQGSTPGVAGECAITDDFEAGDQRYRYVPCPHCSSYQALSFDMMRPAEPESDLPVHMRCLSCDGVILDGHKRDMNERGHWIARRVPEGADPVPAVIAGSEIEQWICPPCEGRCRDWQPSYHLWAAYAPREKWAEIWARWEDAQGDVTKMRTFCQQDLAEPYDPGGVTVEWEKIVEAAKNELLPSRIIPSWAALVVSAADVQGYGIKWVVYAIGARDQIQLIDREIFEGAPDQSDEPWIKLSDAQARTYPIESGAREKGIDLNGVDSGWATDRVYRFCAGRPNVYALDGREPIGLPWLGTPVKKDIKDHKKRVVAKVLLYPVGLYDVKTTVTAAMANLVQGRAENGEWPRNTVHFASDLCDADFAKELTAERLVDADEEARSSVSRRARRLIKPKAGRQWKKVVGRMNDWFDATVYAFALAWHLQNKRRLTLDRWADLVRDLHGDHDEPKDLFEVADQNPFVKPRSEPVVSAASKPRPPRKKWRSYS</sequence>
<gene>
    <name evidence="4" type="ORF">ABID21_000670</name>
</gene>
<dbReference type="RefSeq" id="WP_247242547.1">
    <property type="nucleotide sequence ID" value="NZ_JALJRA010000002.1"/>
</dbReference>
<proteinExistence type="predicted"/>
<comment type="caution">
    <text evidence="4">The sequence shown here is derived from an EMBL/GenBank/DDBJ whole genome shotgun (WGS) entry which is preliminary data.</text>
</comment>
<evidence type="ECO:0000259" key="2">
    <source>
        <dbReference type="Pfam" id="PF05876"/>
    </source>
</evidence>
<evidence type="ECO:0000259" key="3">
    <source>
        <dbReference type="Pfam" id="PF20454"/>
    </source>
</evidence>
<reference evidence="4 5" key="1">
    <citation type="submission" date="2024-06" db="EMBL/GenBank/DDBJ databases">
        <title>Genomic Encyclopedia of Type Strains, Phase IV (KMG-IV): sequencing the most valuable type-strain genomes for metagenomic binning, comparative biology and taxonomic classification.</title>
        <authorList>
            <person name="Goeker M."/>
        </authorList>
    </citation>
    <scope>NUCLEOTIDE SEQUENCE [LARGE SCALE GENOMIC DNA]</scope>
    <source>
        <strain evidence="4 5">DSM 105042</strain>
    </source>
</reference>
<dbReference type="EMBL" id="JBEPLJ010000002">
    <property type="protein sequence ID" value="MET3584575.1"/>
    <property type="molecule type" value="Genomic_DNA"/>
</dbReference>
<name>A0ABV2H207_9HYPH</name>
<feature type="region of interest" description="Disordered" evidence="1">
    <location>
        <begin position="683"/>
        <end position="706"/>
    </location>
</feature>
<accession>A0ABV2H207</accession>
<dbReference type="Pfam" id="PF20454">
    <property type="entry name" value="GpA_nuclease"/>
    <property type="match status" value="1"/>
</dbReference>
<dbReference type="Pfam" id="PF05876">
    <property type="entry name" value="GpA_ATPase"/>
    <property type="match status" value="1"/>
</dbReference>
<keyword evidence="5" id="KW-1185">Reference proteome</keyword>